<dbReference type="EMBL" id="MAVT02002020">
    <property type="protein sequence ID" value="POS69744.1"/>
    <property type="molecule type" value="Genomic_DNA"/>
</dbReference>
<dbReference type="InterPro" id="IPR038883">
    <property type="entry name" value="AN11006-like"/>
</dbReference>
<dbReference type="PANTHER" id="PTHR42085:SF2">
    <property type="entry name" value="F-BOX DOMAIN-CONTAINING PROTEIN"/>
    <property type="match status" value="1"/>
</dbReference>
<reference evidence="2" key="1">
    <citation type="submission" date="2017-09" db="EMBL/GenBank/DDBJ databases">
        <title>Polyketide synthases of a Diaporthe helianthi virulent isolate.</title>
        <authorList>
            <person name="Baroncelli R."/>
        </authorList>
    </citation>
    <scope>NUCLEOTIDE SEQUENCE [LARGE SCALE GENOMIC DNA]</scope>
    <source>
        <strain evidence="2">7/96</strain>
    </source>
</reference>
<dbReference type="Proteomes" id="UP000094444">
    <property type="component" value="Unassembled WGS sequence"/>
</dbReference>
<feature type="region of interest" description="Disordered" evidence="1">
    <location>
        <begin position="84"/>
        <end position="109"/>
    </location>
</feature>
<dbReference type="PANTHER" id="PTHR42085">
    <property type="entry name" value="F-BOX DOMAIN-CONTAINING PROTEIN"/>
    <property type="match status" value="1"/>
</dbReference>
<evidence type="ECO:0000256" key="1">
    <source>
        <dbReference type="SAM" id="MobiDB-lite"/>
    </source>
</evidence>
<gene>
    <name evidence="2" type="ORF">DHEL01_v211860</name>
</gene>
<accession>A0A2P5HHM0</accession>
<proteinExistence type="predicted"/>
<dbReference type="PROSITE" id="PS51257">
    <property type="entry name" value="PROKAR_LIPOPROTEIN"/>
    <property type="match status" value="1"/>
</dbReference>
<name>A0A2P5HHM0_DIAHE</name>
<evidence type="ECO:0000313" key="2">
    <source>
        <dbReference type="EMBL" id="POS69744.1"/>
    </source>
</evidence>
<feature type="region of interest" description="Disordered" evidence="1">
    <location>
        <begin position="134"/>
        <end position="163"/>
    </location>
</feature>
<sequence length="431" mass="48890">MSDLERLLDVLRAVVGIISAPSFASSCHNYLSQQNQLHHQPALLSSRDAPNPNMAPAATKDRYPKRKRATIDYNLDKSFADVSDLDDEDDGYHSEELGEDSTLSAGSNASGAAAGAQASQTVTVALNVVDVNSEDEDGTFGSRRKPKKPKFKGRFQPKPKPPPKFMPFRLMDLPAELRLKVYAEALVDPDGVTIRAFTDKYETTPIHVPAGNIKPPYYLTPKWYWYGKWTDIPGNRLPRKMNHLSPNLLAACKTIHAEAAKMLWEQPFLFTDVLGLHSFLLMLRPETIGKLRDITILQHGWTTHKILPAFVLLRDAPLLQNLRLDCRVRPDIRPRAGVSREVSMAQQLATKLYSNCHPFLKALVKERGDDAILEVIKFSREEYKNNYYQNGNWSKDDWSEEREKKILAAMVAELKAIMNRPIVPKFRRPRY</sequence>
<feature type="compositionally biased region" description="Basic residues" evidence="1">
    <location>
        <begin position="142"/>
        <end position="157"/>
    </location>
</feature>
<dbReference type="InParanoid" id="A0A2P5HHM0"/>
<keyword evidence="3" id="KW-1185">Reference proteome</keyword>
<organism evidence="2 3">
    <name type="scientific">Diaporthe helianthi</name>
    <dbReference type="NCBI Taxonomy" id="158607"/>
    <lineage>
        <taxon>Eukaryota</taxon>
        <taxon>Fungi</taxon>
        <taxon>Dikarya</taxon>
        <taxon>Ascomycota</taxon>
        <taxon>Pezizomycotina</taxon>
        <taxon>Sordariomycetes</taxon>
        <taxon>Sordariomycetidae</taxon>
        <taxon>Diaporthales</taxon>
        <taxon>Diaporthaceae</taxon>
        <taxon>Diaporthe</taxon>
    </lineage>
</organism>
<comment type="caution">
    <text evidence="2">The sequence shown here is derived from an EMBL/GenBank/DDBJ whole genome shotgun (WGS) entry which is preliminary data.</text>
</comment>
<protein>
    <submittedName>
        <fullName evidence="2">Uncharacterized protein</fullName>
    </submittedName>
</protein>
<dbReference type="OrthoDB" id="5397846at2759"/>
<evidence type="ECO:0000313" key="3">
    <source>
        <dbReference type="Proteomes" id="UP000094444"/>
    </source>
</evidence>
<dbReference type="AlphaFoldDB" id="A0A2P5HHM0"/>
<feature type="region of interest" description="Disordered" evidence="1">
    <location>
        <begin position="44"/>
        <end position="66"/>
    </location>
</feature>
<dbReference type="STRING" id="158607.A0A2P5HHM0"/>